<reference evidence="11" key="1">
    <citation type="journal article" date="2019" name="Mol. Biol. Evol.">
        <title>Blast fungal genomes show frequent chromosomal changes, gene gains and losses, and effector gene turnover.</title>
        <authorList>
            <person name="Gomez Luciano L.B."/>
            <person name="Jason Tsai I."/>
            <person name="Chuma I."/>
            <person name="Tosa Y."/>
            <person name="Chen Y.H."/>
            <person name="Li J.Y."/>
            <person name="Li M.Y."/>
            <person name="Jade Lu M.Y."/>
            <person name="Nakayashiki H."/>
            <person name="Li W.H."/>
        </authorList>
    </citation>
    <scope>NUCLEOTIDE SEQUENCE</scope>
    <source>
        <strain evidence="11">NI907</strain>
    </source>
</reference>
<dbReference type="InterPro" id="IPR036396">
    <property type="entry name" value="Cyt_P450_sf"/>
</dbReference>
<proteinExistence type="inferred from homology"/>
<evidence type="ECO:0000256" key="7">
    <source>
        <dbReference type="ARBA" id="ARBA00023033"/>
    </source>
</evidence>
<gene>
    <name evidence="11" type="ORF">PgNI_12445</name>
</gene>
<keyword evidence="7" id="KW-0503">Monooxygenase</keyword>
<dbReference type="Gene3D" id="1.10.630.10">
    <property type="entry name" value="Cytochrome P450"/>
    <property type="match status" value="1"/>
</dbReference>
<feature type="binding site" description="axial binding residue" evidence="8">
    <location>
        <position position="463"/>
    </location>
    <ligand>
        <name>heme</name>
        <dbReference type="ChEBI" id="CHEBI:30413"/>
    </ligand>
    <ligandPart>
        <name>Fe</name>
        <dbReference type="ChEBI" id="CHEBI:18248"/>
    </ligandPart>
</feature>
<dbReference type="RefSeq" id="XP_030976059.1">
    <property type="nucleotide sequence ID" value="XM_031132394.1"/>
</dbReference>
<evidence type="ECO:0000256" key="2">
    <source>
        <dbReference type="ARBA" id="ARBA00010617"/>
    </source>
</evidence>
<keyword evidence="3 8" id="KW-0349">Heme</keyword>
<feature type="transmembrane region" description="Helical" evidence="9">
    <location>
        <begin position="20"/>
        <end position="42"/>
    </location>
</feature>
<comment type="similarity">
    <text evidence="2">Belongs to the cytochrome P450 family.</text>
</comment>
<organism evidence="10 11">
    <name type="scientific">Pyricularia grisea</name>
    <name type="common">Crabgrass-specific blast fungus</name>
    <name type="synonym">Magnaporthe grisea</name>
    <dbReference type="NCBI Taxonomy" id="148305"/>
    <lineage>
        <taxon>Eukaryota</taxon>
        <taxon>Fungi</taxon>
        <taxon>Dikarya</taxon>
        <taxon>Ascomycota</taxon>
        <taxon>Pezizomycotina</taxon>
        <taxon>Sordariomycetes</taxon>
        <taxon>Sordariomycetidae</taxon>
        <taxon>Magnaporthales</taxon>
        <taxon>Pyriculariaceae</taxon>
        <taxon>Pyricularia</taxon>
    </lineage>
</organism>
<evidence type="ECO:0000256" key="5">
    <source>
        <dbReference type="ARBA" id="ARBA00023002"/>
    </source>
</evidence>
<sequence>MSSVAANVLQPGFGSLELTIPSMTLALAVIILLPMVASYFMAGAKKGRMPPIINKPGPFQLKIQKQFEFVFKGRELYERAKKESPGSPIKFLTNIGPMTVLPNDRATEIRHHPNLSFRAAFENLIPIGAPGSRVMGVLNHPDRIMQNVVKKHLINRLDSITTPLVLEADYAVEKNFGNSPEWTECSIAKNTTDMVARLVSRIFLGPKLSRSEEWIDVTVNYSIAATIMLKTLRTLPIWLRRFVYWFSQPGKNYRRLYRKAEKLVSGLSEERRKEQQDYARRGEVPPSYNDAIEWIDKEPRKSPVVVTDFQLSLSVSSVHTTADLFTQVMLQLATHPEVVDALRAEILEVLPVHGFSKIGFNSLKLLDSAIKEAQRIKPLMTANMQRMVKKDTELSDGTFLPKGEMVAVEAAAKLRDPSKYPDPDKFDAWRFYRMRQQPGNEATAQLVSITSDHLVFGYGTYVCQGRFFAGHQIKIALCHLLLKYDWKLAEGATIAPKWIGIDPITDSSVRLMCRRRKEELDLCTLATEEK</sequence>
<dbReference type="PANTHER" id="PTHR46206">
    <property type="entry name" value="CYTOCHROME P450"/>
    <property type="match status" value="1"/>
</dbReference>
<dbReference type="GO" id="GO:0016705">
    <property type="term" value="F:oxidoreductase activity, acting on paired donors, with incorporation or reduction of molecular oxygen"/>
    <property type="evidence" value="ECO:0007669"/>
    <property type="project" value="InterPro"/>
</dbReference>
<keyword evidence="6 8" id="KW-0408">Iron</keyword>
<dbReference type="InterPro" id="IPR002401">
    <property type="entry name" value="Cyt_P450_E_grp-I"/>
</dbReference>
<dbReference type="PRINTS" id="PR00463">
    <property type="entry name" value="EP450I"/>
</dbReference>
<evidence type="ECO:0000256" key="6">
    <source>
        <dbReference type="ARBA" id="ARBA00023004"/>
    </source>
</evidence>
<protein>
    <submittedName>
        <fullName evidence="11">Uncharacterized protein</fullName>
    </submittedName>
</protein>
<dbReference type="Proteomes" id="UP000515153">
    <property type="component" value="Unplaced"/>
</dbReference>
<evidence type="ECO:0000313" key="10">
    <source>
        <dbReference type="Proteomes" id="UP000515153"/>
    </source>
</evidence>
<reference evidence="11" key="3">
    <citation type="submission" date="2025-08" db="UniProtKB">
        <authorList>
            <consortium name="RefSeq"/>
        </authorList>
    </citation>
    <scope>IDENTIFICATION</scope>
    <source>
        <strain evidence="11">NI907</strain>
    </source>
</reference>
<evidence type="ECO:0000313" key="11">
    <source>
        <dbReference type="RefSeq" id="XP_030976059.1"/>
    </source>
</evidence>
<dbReference type="SUPFAM" id="SSF48264">
    <property type="entry name" value="Cytochrome P450"/>
    <property type="match status" value="1"/>
</dbReference>
<dbReference type="KEGG" id="pgri:PgNI_12445"/>
<evidence type="ECO:0000256" key="1">
    <source>
        <dbReference type="ARBA" id="ARBA00001971"/>
    </source>
</evidence>
<keyword evidence="9" id="KW-0812">Transmembrane</keyword>
<dbReference type="CDD" id="cd11041">
    <property type="entry name" value="CYP503A1-like"/>
    <property type="match status" value="1"/>
</dbReference>
<keyword evidence="10" id="KW-1185">Reference proteome</keyword>
<keyword evidence="4 8" id="KW-0479">Metal-binding</keyword>
<evidence type="ECO:0000256" key="8">
    <source>
        <dbReference type="PIRSR" id="PIRSR602401-1"/>
    </source>
</evidence>
<dbReference type="InterPro" id="IPR001128">
    <property type="entry name" value="Cyt_P450"/>
</dbReference>
<keyword evidence="9" id="KW-1133">Transmembrane helix</keyword>
<reference evidence="11" key="2">
    <citation type="submission" date="2019-10" db="EMBL/GenBank/DDBJ databases">
        <authorList>
            <consortium name="NCBI Genome Project"/>
        </authorList>
    </citation>
    <scope>NUCLEOTIDE SEQUENCE</scope>
    <source>
        <strain evidence="11">NI907</strain>
    </source>
</reference>
<keyword evidence="5" id="KW-0560">Oxidoreductase</keyword>
<dbReference type="Pfam" id="PF00067">
    <property type="entry name" value="p450"/>
    <property type="match status" value="1"/>
</dbReference>
<evidence type="ECO:0000256" key="9">
    <source>
        <dbReference type="SAM" id="Phobius"/>
    </source>
</evidence>
<dbReference type="PANTHER" id="PTHR46206:SF2">
    <property type="entry name" value="CYTOCHROME P450 MONOOXYGENASE AUSG-RELATED"/>
    <property type="match status" value="1"/>
</dbReference>
<dbReference type="GO" id="GO:0005506">
    <property type="term" value="F:iron ion binding"/>
    <property type="evidence" value="ECO:0007669"/>
    <property type="project" value="InterPro"/>
</dbReference>
<dbReference type="GO" id="GO:0004497">
    <property type="term" value="F:monooxygenase activity"/>
    <property type="evidence" value="ECO:0007669"/>
    <property type="project" value="UniProtKB-KW"/>
</dbReference>
<comment type="cofactor">
    <cofactor evidence="1 8">
        <name>heme</name>
        <dbReference type="ChEBI" id="CHEBI:30413"/>
    </cofactor>
</comment>
<keyword evidence="9" id="KW-0472">Membrane</keyword>
<accession>A0A6P8AMD8</accession>
<dbReference type="GeneID" id="41967297"/>
<name>A0A6P8AMD8_PYRGI</name>
<evidence type="ECO:0000256" key="3">
    <source>
        <dbReference type="ARBA" id="ARBA00022617"/>
    </source>
</evidence>
<evidence type="ECO:0000256" key="4">
    <source>
        <dbReference type="ARBA" id="ARBA00022723"/>
    </source>
</evidence>
<dbReference type="GO" id="GO:0020037">
    <property type="term" value="F:heme binding"/>
    <property type="evidence" value="ECO:0007669"/>
    <property type="project" value="InterPro"/>
</dbReference>
<dbReference type="AlphaFoldDB" id="A0A6P8AMD8"/>